<reference evidence="2 3" key="1">
    <citation type="submission" date="2015-09" db="EMBL/GenBank/DDBJ databases">
        <title>Draft genome of the parasitic nematode Teladorsagia circumcincta isolate WARC Sus (inbred).</title>
        <authorList>
            <person name="Mitreva M."/>
        </authorList>
    </citation>
    <scope>NUCLEOTIDE SEQUENCE [LARGE SCALE GENOMIC DNA]</scope>
    <source>
        <strain evidence="2 3">S</strain>
    </source>
</reference>
<accession>A0A2G9UBK9</accession>
<dbReference type="EMBL" id="KZ347497">
    <property type="protein sequence ID" value="PIO67605.1"/>
    <property type="molecule type" value="Genomic_DNA"/>
</dbReference>
<evidence type="ECO:0000256" key="1">
    <source>
        <dbReference type="SAM" id="MobiDB-lite"/>
    </source>
</evidence>
<evidence type="ECO:0000313" key="2">
    <source>
        <dbReference type="EMBL" id="PIO67605.1"/>
    </source>
</evidence>
<gene>
    <name evidence="2" type="ORF">TELCIR_10638</name>
</gene>
<proteinExistence type="predicted"/>
<dbReference type="Proteomes" id="UP000230423">
    <property type="component" value="Unassembled WGS sequence"/>
</dbReference>
<feature type="region of interest" description="Disordered" evidence="1">
    <location>
        <begin position="129"/>
        <end position="161"/>
    </location>
</feature>
<keyword evidence="3" id="KW-1185">Reference proteome</keyword>
<dbReference type="AlphaFoldDB" id="A0A2G9UBK9"/>
<dbReference type="OrthoDB" id="5826491at2759"/>
<sequence length="244" mass="27792">MRAKCALRYLKNSVEKALLLSTVKILIDLIPTMTVWGCGVGLPEEIVIMVIPIVACSYYKIDPDTGDAVRVDRCCKLIEGAELFEPCTSLAVLTYYWKGEPEYFEVGPQRRVRIADAAERSRLEMQYPSQSNHNQPCFTDRTRAPSPPAKRPRVRADEEESGSGIHSVLYRTEYELQERQASLLDRFEAFMDRLERISMCLPQLQEPVQQVWVGGASHDDDTIAHEEEIIIEDGNFNEDYSNIS</sequence>
<organism evidence="2 3">
    <name type="scientific">Teladorsagia circumcincta</name>
    <name type="common">Brown stomach worm</name>
    <name type="synonym">Ostertagia circumcincta</name>
    <dbReference type="NCBI Taxonomy" id="45464"/>
    <lineage>
        <taxon>Eukaryota</taxon>
        <taxon>Metazoa</taxon>
        <taxon>Ecdysozoa</taxon>
        <taxon>Nematoda</taxon>
        <taxon>Chromadorea</taxon>
        <taxon>Rhabditida</taxon>
        <taxon>Rhabditina</taxon>
        <taxon>Rhabditomorpha</taxon>
        <taxon>Strongyloidea</taxon>
        <taxon>Trichostrongylidae</taxon>
        <taxon>Teladorsagia</taxon>
    </lineage>
</organism>
<name>A0A2G9UBK9_TELCI</name>
<evidence type="ECO:0000313" key="3">
    <source>
        <dbReference type="Proteomes" id="UP000230423"/>
    </source>
</evidence>
<protein>
    <submittedName>
        <fullName evidence="2">Uncharacterized protein</fullName>
    </submittedName>
</protein>